<organism evidence="2 3">
    <name type="scientific">Nocardia aurea</name>
    <dbReference type="NCBI Taxonomy" id="2144174"/>
    <lineage>
        <taxon>Bacteria</taxon>
        <taxon>Bacillati</taxon>
        <taxon>Actinomycetota</taxon>
        <taxon>Actinomycetes</taxon>
        <taxon>Mycobacteriales</taxon>
        <taxon>Nocardiaceae</taxon>
        <taxon>Nocardia</taxon>
    </lineage>
</organism>
<keyword evidence="3" id="KW-1185">Reference proteome</keyword>
<evidence type="ECO:0000313" key="3">
    <source>
        <dbReference type="Proteomes" id="UP001551695"/>
    </source>
</evidence>
<reference evidence="2 3" key="1">
    <citation type="submission" date="2024-06" db="EMBL/GenBank/DDBJ databases">
        <title>The Natural Products Discovery Center: Release of the First 8490 Sequenced Strains for Exploring Actinobacteria Biosynthetic Diversity.</title>
        <authorList>
            <person name="Kalkreuter E."/>
            <person name="Kautsar S.A."/>
            <person name="Yang D."/>
            <person name="Bader C.D."/>
            <person name="Teijaro C.N."/>
            <person name="Fluegel L."/>
            <person name="Davis C.M."/>
            <person name="Simpson J.R."/>
            <person name="Lauterbach L."/>
            <person name="Steele A.D."/>
            <person name="Gui C."/>
            <person name="Meng S."/>
            <person name="Li G."/>
            <person name="Viehrig K."/>
            <person name="Ye F."/>
            <person name="Su P."/>
            <person name="Kiefer A.F."/>
            <person name="Nichols A."/>
            <person name="Cepeda A.J."/>
            <person name="Yan W."/>
            <person name="Fan B."/>
            <person name="Jiang Y."/>
            <person name="Adhikari A."/>
            <person name="Zheng C.-J."/>
            <person name="Schuster L."/>
            <person name="Cowan T.M."/>
            <person name="Smanski M.J."/>
            <person name="Chevrette M.G."/>
            <person name="De Carvalho L.P.S."/>
            <person name="Shen B."/>
        </authorList>
    </citation>
    <scope>NUCLEOTIDE SEQUENCE [LARGE SCALE GENOMIC DNA]</scope>
    <source>
        <strain evidence="2 3">NPDC050403</strain>
    </source>
</reference>
<name>A0ABV3FS09_9NOCA</name>
<accession>A0ABV3FS09</accession>
<evidence type="ECO:0000259" key="1">
    <source>
        <dbReference type="Pfam" id="PF22552"/>
    </source>
</evidence>
<dbReference type="Proteomes" id="UP001551695">
    <property type="component" value="Unassembled WGS sequence"/>
</dbReference>
<dbReference type="InterPro" id="IPR054344">
    <property type="entry name" value="TY-Chap_N"/>
</dbReference>
<comment type="caution">
    <text evidence="2">The sequence shown here is derived from an EMBL/GenBank/DDBJ whole genome shotgun (WGS) entry which is preliminary data.</text>
</comment>
<dbReference type="RefSeq" id="WP_357782665.1">
    <property type="nucleotide sequence ID" value="NZ_JBFAKC010000004.1"/>
</dbReference>
<gene>
    <name evidence="2" type="ORF">AB0I48_11675</name>
</gene>
<dbReference type="Pfam" id="PF22552">
    <property type="entry name" value="TY-Chap3"/>
    <property type="match status" value="1"/>
</dbReference>
<feature type="domain" description="TY-Chap N-terminal" evidence="1">
    <location>
        <begin position="77"/>
        <end position="192"/>
    </location>
</feature>
<protein>
    <recommendedName>
        <fullName evidence="1">TY-Chap N-terminal domain-containing protein</fullName>
    </recommendedName>
</protein>
<proteinExistence type="predicted"/>
<sequence>MGEARTAWTDIARFREEVALALVEVFRDAWNASPQRLRYTVADSEGPGDALYGITRKLTAVAPDQPTHRGAAETCTGWDDFAERLDWAITTLPHGAVLSLFAPSEDADYTIVSFTSVFSIHSGCLVGPATSRDRAQLRECMGRLGWEWDPLDGDGIEYPIWRAAPAHTPQVLVPRTVATFHEVFAVADPSALTFTAATRGDDTALTYLDAELGLTRRPQ</sequence>
<dbReference type="EMBL" id="JBFAKC010000004">
    <property type="protein sequence ID" value="MEV0708217.1"/>
    <property type="molecule type" value="Genomic_DNA"/>
</dbReference>
<evidence type="ECO:0000313" key="2">
    <source>
        <dbReference type="EMBL" id="MEV0708217.1"/>
    </source>
</evidence>